<dbReference type="InterPro" id="IPR007219">
    <property type="entry name" value="XnlR_reg_dom"/>
</dbReference>
<dbReference type="Gene3D" id="4.10.240.10">
    <property type="entry name" value="Zn(2)-C6 fungal-type DNA-binding domain"/>
    <property type="match status" value="1"/>
</dbReference>
<feature type="domain" description="Zn(2)-C6 fungal-type" evidence="5">
    <location>
        <begin position="25"/>
        <end position="54"/>
    </location>
</feature>
<evidence type="ECO:0000313" key="6">
    <source>
        <dbReference type="EMBL" id="KAK7427252.1"/>
    </source>
</evidence>
<dbReference type="InterPro" id="IPR050613">
    <property type="entry name" value="Sec_Metabolite_Reg"/>
</dbReference>
<reference evidence="6 7" key="1">
    <citation type="journal article" date="2025" name="Microbiol. Resour. Announc.">
        <title>Draft genome sequences for Neonectria magnoliae and Neonectria punicea, canker pathogens of Liriodendron tulipifera and Acer saccharum in West Virginia.</title>
        <authorList>
            <person name="Petronek H.M."/>
            <person name="Kasson M.T."/>
            <person name="Metheny A.M."/>
            <person name="Stauder C.M."/>
            <person name="Lovett B."/>
            <person name="Lynch S.C."/>
            <person name="Garnas J.R."/>
            <person name="Kasson L.R."/>
            <person name="Stajich J.E."/>
        </authorList>
    </citation>
    <scope>NUCLEOTIDE SEQUENCE [LARGE SCALE GENOMIC DNA]</scope>
    <source>
        <strain evidence="6 7">NRRL 64651</strain>
    </source>
</reference>
<evidence type="ECO:0000256" key="4">
    <source>
        <dbReference type="SAM" id="MobiDB-lite"/>
    </source>
</evidence>
<dbReference type="SMART" id="SM00066">
    <property type="entry name" value="GAL4"/>
    <property type="match status" value="1"/>
</dbReference>
<keyword evidence="7" id="KW-1185">Reference proteome</keyword>
<evidence type="ECO:0000256" key="3">
    <source>
        <dbReference type="ARBA" id="ARBA00023242"/>
    </source>
</evidence>
<evidence type="ECO:0000256" key="1">
    <source>
        <dbReference type="ARBA" id="ARBA00004123"/>
    </source>
</evidence>
<dbReference type="EMBL" id="JAZAVK010000055">
    <property type="protein sequence ID" value="KAK7427252.1"/>
    <property type="molecule type" value="Genomic_DNA"/>
</dbReference>
<dbReference type="Proteomes" id="UP001498421">
    <property type="component" value="Unassembled WGS sequence"/>
</dbReference>
<dbReference type="Pfam" id="PF04082">
    <property type="entry name" value="Fungal_trans"/>
    <property type="match status" value="1"/>
</dbReference>
<dbReference type="PANTHER" id="PTHR31001:SF50">
    <property type="entry name" value="ZN(II)2CYS6 TRANSCRIPTION FACTOR (EUROFUNG)"/>
    <property type="match status" value="1"/>
</dbReference>
<dbReference type="SUPFAM" id="SSF57701">
    <property type="entry name" value="Zn2/Cys6 DNA-binding domain"/>
    <property type="match status" value="1"/>
</dbReference>
<keyword evidence="3" id="KW-0539">Nucleus</keyword>
<dbReference type="CDD" id="cd12148">
    <property type="entry name" value="fungal_TF_MHR"/>
    <property type="match status" value="1"/>
</dbReference>
<evidence type="ECO:0000313" key="7">
    <source>
        <dbReference type="Proteomes" id="UP001498421"/>
    </source>
</evidence>
<accession>A0ABR1I2S8</accession>
<name>A0ABR1I2S8_9HYPO</name>
<organism evidence="6 7">
    <name type="scientific">Neonectria magnoliae</name>
    <dbReference type="NCBI Taxonomy" id="2732573"/>
    <lineage>
        <taxon>Eukaryota</taxon>
        <taxon>Fungi</taxon>
        <taxon>Dikarya</taxon>
        <taxon>Ascomycota</taxon>
        <taxon>Pezizomycotina</taxon>
        <taxon>Sordariomycetes</taxon>
        <taxon>Hypocreomycetidae</taxon>
        <taxon>Hypocreales</taxon>
        <taxon>Nectriaceae</taxon>
        <taxon>Neonectria</taxon>
    </lineage>
</organism>
<comment type="caution">
    <text evidence="6">The sequence shown here is derived from an EMBL/GenBank/DDBJ whole genome shotgun (WGS) entry which is preliminary data.</text>
</comment>
<dbReference type="CDD" id="cd00067">
    <property type="entry name" value="GAL4"/>
    <property type="match status" value="1"/>
</dbReference>
<keyword evidence="2" id="KW-0479">Metal-binding</keyword>
<feature type="compositionally biased region" description="Polar residues" evidence="4">
    <location>
        <begin position="123"/>
        <end position="153"/>
    </location>
</feature>
<dbReference type="InterPro" id="IPR036864">
    <property type="entry name" value="Zn2-C6_fun-type_DNA-bd_sf"/>
</dbReference>
<protein>
    <recommendedName>
        <fullName evidence="5">Zn(2)-C6 fungal-type domain-containing protein</fullName>
    </recommendedName>
</protein>
<dbReference type="Pfam" id="PF00172">
    <property type="entry name" value="Zn_clus"/>
    <property type="match status" value="1"/>
</dbReference>
<sequence>MSASAASQPPGPASSASDPGLKIWSCVICRRRKVKCDRRDPCSNCVRAGIECHFPVTGRVPRRNRDTSTWRSPAQKQSELLGRLRRLEAVVTELTAQVEDGPSNPSSDTAPDQPLLNPPVSGLSATGNILSPNTAQSDAKSVGQSTEGSSNDAPSVKPPVGSEFDEEFGRLVVDKDGGLHVGNRFWSVFCDEVDNILQAVHDVADYNEPSEPATQELTLGVPLGPQGFVFGKNVGPGSLDALSPLPSQMLFIWQTFVENVDPFIKVLHVPTMDKVVRELRGNFSTLGPNMEPLLFAISLAAITSMDDPDVVTNFNAPKSDLLARYRLGTEQALGQAQFLVTKEIVVVQAFVIYLSILPYLGENELTWPLTGLLLRIAKSLGLHRNDNSLHRPELECELRRRLWWQICFLDSKMQKPGAKDLCISEQSFDTDFPSAAGDSQIDSNTSNPVVYGTKSPNMIPCLVRCEIWRFVQALQAKSTNPPHVRLQVFRASRLRIENSYLRGLRQDFALDNFIKTMASLFFAKAELVIHRSCQTETPQTSGPSDGQHPVFSVLRACIIIINAAYALITEPAWQKWRWQVVGHAPWHAIGIFLHQACRRPWGPESEQVWITTKRILDGASEDSKKNRLWLPLVELAKKAERHRTSEMERAATESLGAETLAELSSHQWEGEATGGSIGNLSYPTTELNHMVTEPQVSNPRYEPTLETPQLPQTEGISHSIVPLENLLDASNSGFQSESVDPYTWSSLTGMETSGQVDPANFMPLDEASLRDWDSWNDINAMEGVWDFF</sequence>
<dbReference type="PANTHER" id="PTHR31001">
    <property type="entry name" value="UNCHARACTERIZED TRANSCRIPTIONAL REGULATORY PROTEIN"/>
    <property type="match status" value="1"/>
</dbReference>
<evidence type="ECO:0000259" key="5">
    <source>
        <dbReference type="PROSITE" id="PS50048"/>
    </source>
</evidence>
<dbReference type="PROSITE" id="PS00463">
    <property type="entry name" value="ZN2_CY6_FUNGAL_1"/>
    <property type="match status" value="1"/>
</dbReference>
<proteinExistence type="predicted"/>
<dbReference type="InterPro" id="IPR001138">
    <property type="entry name" value="Zn2Cys6_DnaBD"/>
</dbReference>
<gene>
    <name evidence="6" type="ORF">QQZ08_006188</name>
</gene>
<dbReference type="SMART" id="SM00906">
    <property type="entry name" value="Fungal_trans"/>
    <property type="match status" value="1"/>
</dbReference>
<dbReference type="PROSITE" id="PS50048">
    <property type="entry name" value="ZN2_CY6_FUNGAL_2"/>
    <property type="match status" value="1"/>
</dbReference>
<evidence type="ECO:0000256" key="2">
    <source>
        <dbReference type="ARBA" id="ARBA00022723"/>
    </source>
</evidence>
<feature type="region of interest" description="Disordered" evidence="4">
    <location>
        <begin position="58"/>
        <end position="77"/>
    </location>
</feature>
<feature type="region of interest" description="Disordered" evidence="4">
    <location>
        <begin position="95"/>
        <end position="161"/>
    </location>
</feature>
<comment type="subcellular location">
    <subcellularLocation>
        <location evidence="1">Nucleus</location>
    </subcellularLocation>
</comment>